<organism evidence="1 2">
    <name type="scientific">Rhizophagus irregularis</name>
    <dbReference type="NCBI Taxonomy" id="588596"/>
    <lineage>
        <taxon>Eukaryota</taxon>
        <taxon>Fungi</taxon>
        <taxon>Fungi incertae sedis</taxon>
        <taxon>Mucoromycota</taxon>
        <taxon>Glomeromycotina</taxon>
        <taxon>Glomeromycetes</taxon>
        <taxon>Glomerales</taxon>
        <taxon>Glomeraceae</taxon>
        <taxon>Rhizophagus</taxon>
    </lineage>
</organism>
<dbReference type="EMBL" id="CAGKOT010000017">
    <property type="protein sequence ID" value="CAB5362548.1"/>
    <property type="molecule type" value="Genomic_DNA"/>
</dbReference>
<evidence type="ECO:0000313" key="2">
    <source>
        <dbReference type="Proteomes" id="UP000684084"/>
    </source>
</evidence>
<accession>A0A915Z535</accession>
<dbReference type="Proteomes" id="UP000684084">
    <property type="component" value="Unassembled WGS sequence"/>
</dbReference>
<dbReference type="VEuPathDB" id="FungiDB:RhiirFUN_015562"/>
<protein>
    <submittedName>
        <fullName evidence="1">Uncharacterized protein</fullName>
    </submittedName>
</protein>
<comment type="caution">
    <text evidence="1">The sequence shown here is derived from an EMBL/GenBank/DDBJ whole genome shotgun (WGS) entry which is preliminary data.</text>
</comment>
<proteinExistence type="predicted"/>
<name>A0A915Z535_9GLOM</name>
<sequence length="170" mass="19024">MDKFLLPDYPIQLIPIDYKNNATQCHSSRPLNYDDDDSDLSIYVPSTSISVAQLMSDTGLSIATATRLVAKLPALHAAAKAIFALPIVTPSRQINSFIDFDKLLSVYDVPFLPCTFDASTLNDDSEYEPYNSDDDLLFSFSSFDDFSFMSPLSKSIIYCFFFDHLSSILL</sequence>
<reference evidence="1" key="1">
    <citation type="submission" date="2020-05" db="EMBL/GenBank/DDBJ databases">
        <authorList>
            <person name="Rincon C."/>
            <person name="Sanders R I."/>
            <person name="Robbins C."/>
            <person name="Chaturvedi A."/>
        </authorList>
    </citation>
    <scope>NUCLEOTIDE SEQUENCE</scope>
    <source>
        <strain evidence="1">CHB12</strain>
    </source>
</reference>
<evidence type="ECO:0000313" key="1">
    <source>
        <dbReference type="EMBL" id="CAB5362548.1"/>
    </source>
</evidence>
<gene>
    <name evidence="1" type="ORF">CHRIB12_LOCUS9148</name>
</gene>
<dbReference type="AlphaFoldDB" id="A0A915Z535"/>